<name>A0A023BBN3_GRENI</name>
<evidence type="ECO:0000313" key="2">
    <source>
        <dbReference type="Proteomes" id="UP000019763"/>
    </source>
</evidence>
<keyword evidence="2" id="KW-1185">Reference proteome</keyword>
<accession>A0A023BBN3</accession>
<dbReference type="AlphaFoldDB" id="A0A023BBN3"/>
<gene>
    <name evidence="1" type="ORF">GNI_022230</name>
</gene>
<proteinExistence type="predicted"/>
<evidence type="ECO:0000313" key="1">
    <source>
        <dbReference type="EMBL" id="EZG80192.1"/>
    </source>
</evidence>
<dbReference type="RefSeq" id="XP_011134316.1">
    <property type="nucleotide sequence ID" value="XM_011136014.1"/>
</dbReference>
<sequence>MRSITATDAQEVSPLLSVMTGVTFDVDYPGEEICDSLISVRPVVDRRSEAPRGVPPAMPNCVRLGLAYHDKVSPKFLLAVALQTVDQLLDNEGTLFSRDQIQLLSREERPTVRLDLEGADEYDDAKTAADDPERVKMAQGVFLDLFRHGRMGGELKSSEDEHLDVLAVLEKAVATMSEFREALVKVYSAYEPSGDYVSGVWKGICRPMLMLDFEIPQVIVWSPGRGKVCPRCAPGPLVSLPAAPSSLMDTINLRKCETLCNSPDKFVPDNHRIPVNEWIVHDFDKVYTMDGEWPVWEVVNGAWGAHADRMSKAVQDEADKQGVMCTTFPWQCTWRPLTPSGRRPDVFLELSQKDAAAIVQAEMDDHIKYWRVVNLGDLVKSYRLLPELVQDLERQAKHLVMDARCVATITGHAERLAPDAPRDPTKYHKPSNDGWYIGSYAQAHVVLEYNKDGTASEMRFATVPTCLNAESEAEAERKERDFWAQVRRDAACRDEIGFVH</sequence>
<organism evidence="1 2">
    <name type="scientific">Gregarina niphandrodes</name>
    <name type="common">Septate eugregarine</name>
    <dbReference type="NCBI Taxonomy" id="110365"/>
    <lineage>
        <taxon>Eukaryota</taxon>
        <taxon>Sar</taxon>
        <taxon>Alveolata</taxon>
        <taxon>Apicomplexa</taxon>
        <taxon>Conoidasida</taxon>
        <taxon>Gregarinasina</taxon>
        <taxon>Eugregarinorida</taxon>
        <taxon>Gregarinidae</taxon>
        <taxon>Gregarina</taxon>
    </lineage>
</organism>
<comment type="caution">
    <text evidence="1">The sequence shown here is derived from an EMBL/GenBank/DDBJ whole genome shotgun (WGS) entry which is preliminary data.</text>
</comment>
<dbReference type="GeneID" id="22911044"/>
<dbReference type="EMBL" id="AFNH02000164">
    <property type="protein sequence ID" value="EZG80192.1"/>
    <property type="molecule type" value="Genomic_DNA"/>
</dbReference>
<dbReference type="Proteomes" id="UP000019763">
    <property type="component" value="Unassembled WGS sequence"/>
</dbReference>
<dbReference type="VEuPathDB" id="CryptoDB:GNI_022230"/>
<protein>
    <submittedName>
        <fullName evidence="1">Uncharacterized protein</fullName>
    </submittedName>
</protein>
<reference evidence="1" key="1">
    <citation type="submission" date="2013-12" db="EMBL/GenBank/DDBJ databases">
        <authorList>
            <person name="Omoto C.K."/>
            <person name="Sibley D."/>
            <person name="Venepally P."/>
            <person name="Hadjithomas M."/>
            <person name="Karamycheva S."/>
            <person name="Brunk B."/>
            <person name="Roos D."/>
            <person name="Caler E."/>
            <person name="Lorenzi H."/>
        </authorList>
    </citation>
    <scope>NUCLEOTIDE SEQUENCE</scope>
</reference>